<comment type="subcellular location">
    <subcellularLocation>
        <location evidence="9">Membrane</location>
        <topology evidence="9">Multi-pass membrane protein</topology>
    </subcellularLocation>
    <subcellularLocation>
        <location evidence="1">Mitochondrion inner membrane</location>
        <topology evidence="1">Multi-pass membrane protein</topology>
    </subcellularLocation>
</comment>
<dbReference type="GO" id="GO:0032979">
    <property type="term" value="P:protein insertion into mitochondrial inner membrane from matrix"/>
    <property type="evidence" value="ECO:0007669"/>
    <property type="project" value="TreeGrafter"/>
</dbReference>
<dbReference type="InterPro" id="IPR028055">
    <property type="entry name" value="YidC/Oxa/ALB_C"/>
</dbReference>
<feature type="transmembrane region" description="Helical" evidence="10">
    <location>
        <begin position="480"/>
        <end position="501"/>
    </location>
</feature>
<dbReference type="RefSeq" id="XP_037218154.1">
    <property type="nucleotide sequence ID" value="XM_037364912.1"/>
</dbReference>
<dbReference type="InterPro" id="IPR026992">
    <property type="entry name" value="DIOX_N"/>
</dbReference>
<dbReference type="InterPro" id="IPR001708">
    <property type="entry name" value="YidC/ALB3/OXA1/COX18"/>
</dbReference>
<gene>
    <name evidence="12" type="ORF">MIND_00824200</name>
</gene>
<name>A0A8H6SHG5_9AGAR</name>
<protein>
    <submittedName>
        <fullName evidence="12">Flavonol synthase</fullName>
    </submittedName>
</protein>
<dbReference type="PANTHER" id="PTHR12428:SF66">
    <property type="entry name" value="MITOCHONDRIAL INNER MEMBRANE PROTEIN OXA1L"/>
    <property type="match status" value="1"/>
</dbReference>
<proteinExistence type="inferred from homology"/>
<organism evidence="12 13">
    <name type="scientific">Mycena indigotica</name>
    <dbReference type="NCBI Taxonomy" id="2126181"/>
    <lineage>
        <taxon>Eukaryota</taxon>
        <taxon>Fungi</taxon>
        <taxon>Dikarya</taxon>
        <taxon>Basidiomycota</taxon>
        <taxon>Agaricomycotina</taxon>
        <taxon>Agaricomycetes</taxon>
        <taxon>Agaricomycetidae</taxon>
        <taxon>Agaricales</taxon>
        <taxon>Marasmiineae</taxon>
        <taxon>Mycenaceae</taxon>
        <taxon>Mycena</taxon>
    </lineage>
</organism>
<dbReference type="InterPro" id="IPR044861">
    <property type="entry name" value="IPNS-like_FE2OG_OXY"/>
</dbReference>
<evidence type="ECO:0000313" key="13">
    <source>
        <dbReference type="Proteomes" id="UP000636479"/>
    </source>
</evidence>
<dbReference type="Proteomes" id="UP000636479">
    <property type="component" value="Unassembled WGS sequence"/>
</dbReference>
<dbReference type="AlphaFoldDB" id="A0A8H6SHG5"/>
<evidence type="ECO:0000259" key="11">
    <source>
        <dbReference type="PROSITE" id="PS51471"/>
    </source>
</evidence>
<dbReference type="Pfam" id="PF14226">
    <property type="entry name" value="DIOX_N"/>
    <property type="match status" value="1"/>
</dbReference>
<evidence type="ECO:0000256" key="7">
    <source>
        <dbReference type="ARBA" id="ARBA00023128"/>
    </source>
</evidence>
<evidence type="ECO:0000256" key="9">
    <source>
        <dbReference type="RuleBase" id="RU003945"/>
    </source>
</evidence>
<dbReference type="PANTHER" id="PTHR12428">
    <property type="entry name" value="OXA1"/>
    <property type="match status" value="1"/>
</dbReference>
<comment type="similarity">
    <text evidence="2 9">Belongs to the OXA1/ALB3/YidC family.</text>
</comment>
<evidence type="ECO:0000256" key="2">
    <source>
        <dbReference type="ARBA" id="ARBA00009877"/>
    </source>
</evidence>
<dbReference type="PRINTS" id="PR00682">
    <property type="entry name" value="IPNSYNTHASE"/>
</dbReference>
<dbReference type="OrthoDB" id="406156at2759"/>
<feature type="transmembrane region" description="Helical" evidence="10">
    <location>
        <begin position="602"/>
        <end position="619"/>
    </location>
</feature>
<evidence type="ECO:0000256" key="6">
    <source>
        <dbReference type="ARBA" id="ARBA00022989"/>
    </source>
</evidence>
<accession>A0A8H6SHG5</accession>
<sequence>MPALVYPELKPWTHAKETTTELDYAPLAVLDFAKWDLPGGKEELAKELNEAAHSMGFWTIINPGIPEEALDAQFALANTFFSLPQEEKEEVTFIAGESCWGYRPPGTIKGTEYKENIEMVNLHKFTEGTNYPRHAFMKRYEPLITSFQKLVHEAVITKIFILFAIMLELPENHFTDMHKFEKASDDHVRFIKYRTRTIDEDKAVNDQWMAGHTDFGSITLLFPQPIAALQVRTPEEEWKWVKYVPGGIVCNAADLISMMTKGYVKSAIHRVMRPPPDQAHLDRLGMFFFVRPTNDVLIKPGFSPVLKREGLWTKEDEEFKDEDAATCGEFVLARMQNFNLSRTKDLKEKESRPTLLSESHGFHATKELTAPGHSECNPWTFGTPKIAVDPYFPAQNHNKKPVADTRWRGLRWNSTNSTFLPEAPLPPVNDLPIETLTDAVAAIPPLQQGDLAALGLCNWTPAGMVQYSFEAVHLVTGLPWFWTFVAATLFWRVTLFPFAVAGMQNASRMKPIQPLMRVQAEKMNAARQAGDVAGMQQASLELAQIRKSAGVTTAGMMVPPLVQLPISLGMFIGIKSMCELPVIQLAQSGFAWLPDLTQPSPYYILPIILAASGNGLIMLSSRDADLSNATIAHLMNVLRMVSFVAIPFMGSLPSGVLVSLVVTSLASMGQALLLRLSAVRAFFGIAPLDPSTRSQLPTLRESLKYYLPPK</sequence>
<keyword evidence="5" id="KW-0809">Transit peptide</keyword>
<dbReference type="SUPFAM" id="SSF51197">
    <property type="entry name" value="Clavaminate synthase-like"/>
    <property type="match status" value="1"/>
</dbReference>
<keyword evidence="3 9" id="KW-0812">Transmembrane</keyword>
<evidence type="ECO:0000256" key="5">
    <source>
        <dbReference type="ARBA" id="ARBA00022946"/>
    </source>
</evidence>
<evidence type="ECO:0000256" key="4">
    <source>
        <dbReference type="ARBA" id="ARBA00022792"/>
    </source>
</evidence>
<dbReference type="Pfam" id="PF03171">
    <property type="entry name" value="2OG-FeII_Oxy"/>
    <property type="match status" value="1"/>
</dbReference>
<evidence type="ECO:0000313" key="12">
    <source>
        <dbReference type="EMBL" id="KAF7298766.1"/>
    </source>
</evidence>
<keyword evidence="6 10" id="KW-1133">Transmembrane helix</keyword>
<dbReference type="Gene3D" id="2.60.120.330">
    <property type="entry name" value="B-lactam Antibiotic, Isopenicillin N Synthase, Chain"/>
    <property type="match status" value="1"/>
</dbReference>
<dbReference type="InterPro" id="IPR027443">
    <property type="entry name" value="IPNS-like_sf"/>
</dbReference>
<evidence type="ECO:0000256" key="10">
    <source>
        <dbReference type="SAM" id="Phobius"/>
    </source>
</evidence>
<keyword evidence="13" id="KW-1185">Reference proteome</keyword>
<dbReference type="EMBL" id="JACAZF010000007">
    <property type="protein sequence ID" value="KAF7298766.1"/>
    <property type="molecule type" value="Genomic_DNA"/>
</dbReference>
<dbReference type="GO" id="GO:0032977">
    <property type="term" value="F:membrane insertase activity"/>
    <property type="evidence" value="ECO:0007669"/>
    <property type="project" value="InterPro"/>
</dbReference>
<keyword evidence="7" id="KW-0496">Mitochondrion</keyword>
<evidence type="ECO:0000256" key="1">
    <source>
        <dbReference type="ARBA" id="ARBA00004448"/>
    </source>
</evidence>
<dbReference type="CDD" id="cd20069">
    <property type="entry name" value="5TM_Oxa1-like"/>
    <property type="match status" value="1"/>
</dbReference>
<comment type="caution">
    <text evidence="12">The sequence shown here is derived from an EMBL/GenBank/DDBJ whole genome shotgun (WGS) entry which is preliminary data.</text>
</comment>
<dbReference type="GO" id="GO:0005743">
    <property type="term" value="C:mitochondrial inner membrane"/>
    <property type="evidence" value="ECO:0007669"/>
    <property type="project" value="UniProtKB-SubCell"/>
</dbReference>
<dbReference type="GeneID" id="59347428"/>
<dbReference type="Pfam" id="PF02096">
    <property type="entry name" value="60KD_IMP"/>
    <property type="match status" value="1"/>
</dbReference>
<feature type="domain" description="Fe2OG dioxygenase" evidence="11">
    <location>
        <begin position="184"/>
        <end position="292"/>
    </location>
</feature>
<keyword evidence="8 10" id="KW-0472">Membrane</keyword>
<evidence type="ECO:0000256" key="3">
    <source>
        <dbReference type="ARBA" id="ARBA00022692"/>
    </source>
</evidence>
<evidence type="ECO:0000256" key="8">
    <source>
        <dbReference type="ARBA" id="ARBA00023136"/>
    </source>
</evidence>
<keyword evidence="4" id="KW-0999">Mitochondrion inner membrane</keyword>
<dbReference type="InterPro" id="IPR005123">
    <property type="entry name" value="Oxoglu/Fe-dep_dioxygenase_dom"/>
</dbReference>
<dbReference type="PROSITE" id="PS51471">
    <property type="entry name" value="FE2OG_OXY"/>
    <property type="match status" value="1"/>
</dbReference>
<reference evidence="12" key="1">
    <citation type="submission" date="2020-05" db="EMBL/GenBank/DDBJ databases">
        <title>Mycena genomes resolve the evolution of fungal bioluminescence.</title>
        <authorList>
            <person name="Tsai I.J."/>
        </authorList>
    </citation>
    <scope>NUCLEOTIDE SEQUENCE</scope>
    <source>
        <strain evidence="12">171206Taipei</strain>
    </source>
</reference>